<protein>
    <recommendedName>
        <fullName evidence="9">Error-prone DNA polymerase</fullName>
        <ecNumber evidence="9">2.7.7.7</ecNumber>
    </recommendedName>
</protein>
<dbReference type="GO" id="GO:0006281">
    <property type="term" value="P:DNA repair"/>
    <property type="evidence" value="ECO:0007669"/>
    <property type="project" value="UniProtKB-UniRule"/>
</dbReference>
<dbReference type="NCBIfam" id="TIGR00594">
    <property type="entry name" value="polc"/>
    <property type="match status" value="1"/>
</dbReference>
<evidence type="ECO:0000256" key="1">
    <source>
        <dbReference type="ARBA" id="ARBA00022490"/>
    </source>
</evidence>
<dbReference type="PANTHER" id="PTHR32294:SF4">
    <property type="entry name" value="ERROR-PRONE DNA POLYMERASE"/>
    <property type="match status" value="1"/>
</dbReference>
<dbReference type="InterPro" id="IPR004805">
    <property type="entry name" value="DnaE2/DnaE/PolC"/>
</dbReference>
<comment type="subcellular location">
    <subcellularLocation>
        <location evidence="9">Cytoplasm</location>
    </subcellularLocation>
</comment>
<dbReference type="InterPro" id="IPR003141">
    <property type="entry name" value="Pol/His_phosphatase_N"/>
</dbReference>
<accession>A0A935TAK4</accession>
<evidence type="ECO:0000256" key="2">
    <source>
        <dbReference type="ARBA" id="ARBA00022679"/>
    </source>
</evidence>
<gene>
    <name evidence="9" type="primary">dnaE2</name>
    <name evidence="11" type="ORF">IPK02_20155</name>
</gene>
<comment type="similarity">
    <text evidence="9">Belongs to the DNA polymerase type-C family. DnaE2 subfamily.</text>
</comment>
<evidence type="ECO:0000313" key="11">
    <source>
        <dbReference type="EMBL" id="MBK7956070.1"/>
    </source>
</evidence>
<dbReference type="CDD" id="cd07434">
    <property type="entry name" value="PHP_PolIIIA_DnaE2"/>
    <property type="match status" value="1"/>
</dbReference>
<keyword evidence="4 9" id="KW-0235">DNA replication</keyword>
<keyword evidence="1 9" id="KW-0963">Cytoplasm</keyword>
<dbReference type="Proteomes" id="UP000706151">
    <property type="component" value="Unassembled WGS sequence"/>
</dbReference>
<dbReference type="SUPFAM" id="SSF89550">
    <property type="entry name" value="PHP domain-like"/>
    <property type="match status" value="1"/>
</dbReference>
<dbReference type="GO" id="GO:0005737">
    <property type="term" value="C:cytoplasm"/>
    <property type="evidence" value="ECO:0007669"/>
    <property type="project" value="UniProtKB-SubCell"/>
</dbReference>
<dbReference type="SMART" id="SM00481">
    <property type="entry name" value="POLIIIAc"/>
    <property type="match status" value="1"/>
</dbReference>
<name>A0A935TAK4_9PROT</name>
<dbReference type="Pfam" id="PF02811">
    <property type="entry name" value="PHP"/>
    <property type="match status" value="1"/>
</dbReference>
<dbReference type="InterPro" id="IPR040982">
    <property type="entry name" value="DNA_pol3_finger"/>
</dbReference>
<dbReference type="EC" id="2.7.7.7" evidence="9"/>
<comment type="caution">
    <text evidence="11">The sequence shown here is derived from an EMBL/GenBank/DDBJ whole genome shotgun (WGS) entry which is preliminary data.</text>
</comment>
<dbReference type="GO" id="GO:0006260">
    <property type="term" value="P:DNA replication"/>
    <property type="evidence" value="ECO:0007669"/>
    <property type="project" value="UniProtKB-KW"/>
</dbReference>
<evidence type="ECO:0000256" key="4">
    <source>
        <dbReference type="ARBA" id="ARBA00022705"/>
    </source>
</evidence>
<comment type="function">
    <text evidence="9">DNA polymerase involved in damage-induced mutagenesis and translesion synthesis (TLS). It is not the major replicative DNA polymerase.</text>
</comment>
<keyword evidence="3 9" id="KW-0548">Nucleotidyltransferase</keyword>
<keyword evidence="7 9" id="KW-0234">DNA repair</keyword>
<dbReference type="Gene3D" id="3.20.20.140">
    <property type="entry name" value="Metal-dependent hydrolases"/>
    <property type="match status" value="1"/>
</dbReference>
<keyword evidence="2 9" id="KW-0808">Transferase</keyword>
<evidence type="ECO:0000256" key="9">
    <source>
        <dbReference type="HAMAP-Rule" id="MF_01902"/>
    </source>
</evidence>
<evidence type="ECO:0000256" key="5">
    <source>
        <dbReference type="ARBA" id="ARBA00022763"/>
    </source>
</evidence>
<evidence type="ECO:0000256" key="7">
    <source>
        <dbReference type="ARBA" id="ARBA00023204"/>
    </source>
</evidence>
<feature type="domain" description="Polymerase/histidinol phosphatase N-terminal" evidence="10">
    <location>
        <begin position="9"/>
        <end position="76"/>
    </location>
</feature>
<evidence type="ECO:0000313" key="12">
    <source>
        <dbReference type="Proteomes" id="UP000706151"/>
    </source>
</evidence>
<dbReference type="InterPro" id="IPR011708">
    <property type="entry name" value="DNA_pol3_alpha_NTPase_dom"/>
</dbReference>
<dbReference type="HAMAP" id="MF_01902">
    <property type="entry name" value="DNApol_error_prone"/>
    <property type="match status" value="1"/>
</dbReference>
<dbReference type="Gene3D" id="1.10.150.870">
    <property type="match status" value="1"/>
</dbReference>
<evidence type="ECO:0000256" key="6">
    <source>
        <dbReference type="ARBA" id="ARBA00022932"/>
    </source>
</evidence>
<evidence type="ECO:0000256" key="8">
    <source>
        <dbReference type="ARBA" id="ARBA00049244"/>
    </source>
</evidence>
<organism evidence="11 12">
    <name type="scientific">Candidatus Accumulibacter affinis</name>
    <dbReference type="NCBI Taxonomy" id="2954384"/>
    <lineage>
        <taxon>Bacteria</taxon>
        <taxon>Pseudomonadati</taxon>
        <taxon>Pseudomonadota</taxon>
        <taxon>Betaproteobacteria</taxon>
        <taxon>Candidatus Accumulibacter</taxon>
    </lineage>
</organism>
<evidence type="ECO:0000259" key="10">
    <source>
        <dbReference type="SMART" id="SM00481"/>
    </source>
</evidence>
<dbReference type="EMBL" id="JADJOT010000011">
    <property type="protein sequence ID" value="MBK7956070.1"/>
    <property type="molecule type" value="Genomic_DNA"/>
</dbReference>
<dbReference type="GO" id="GO:0003887">
    <property type="term" value="F:DNA-directed DNA polymerase activity"/>
    <property type="evidence" value="ECO:0007669"/>
    <property type="project" value="UniProtKB-UniRule"/>
</dbReference>
<dbReference type="InterPro" id="IPR023073">
    <property type="entry name" value="DnaE2"/>
</dbReference>
<comment type="catalytic activity">
    <reaction evidence="8 9">
        <text>DNA(n) + a 2'-deoxyribonucleoside 5'-triphosphate = DNA(n+1) + diphosphate</text>
        <dbReference type="Rhea" id="RHEA:22508"/>
        <dbReference type="Rhea" id="RHEA-COMP:17339"/>
        <dbReference type="Rhea" id="RHEA-COMP:17340"/>
        <dbReference type="ChEBI" id="CHEBI:33019"/>
        <dbReference type="ChEBI" id="CHEBI:61560"/>
        <dbReference type="ChEBI" id="CHEBI:173112"/>
        <dbReference type="EC" id="2.7.7.7"/>
    </reaction>
</comment>
<sequence>MTDTLPAYVELHCCSNFSFLRGASHPEELVERAQALAYSALAITDEASLAGVVRAHKAARENGLPLIIGTEFRLTNEQGPGFRLVLLAQNRAGYGKLSALITLARRRSPKGGYCLYRNDFETAGEFAFDSGDLADCLALWIAHPGASAADGRWLASRFPNRSWLAVELHSGPNDAARLAMLLRLARASGLPAVATGDVHMHRRGRRPLQDTLTAIRLNTTLFAAGHALFANGERHLRSRLRLARIYPPELLTETLRIAARCNFSLDELRYEYPDEVVPDGQTPSAFLRAEVARGLRRRYSGSVPVEVRERIEHELALIGELAYEPYFLTVYDLVNFARQRNILCQGRGSAANSAVCYCLGISEVDPARSNLLFERFISRERGEPPDIDVDFEHSRREEVIQYLYARYGRDRAALTATVVTFRSRGALRDVGRALAFGRAQIDALTASLAWWDKREQLPDRLRAVGLDPAAPRVAKWLALADALRGFPRHLSQHVGGFVISRGPLAHLVPIENAAMPERTVIQWDKDDLDTLGLLKVDVLALGMLSAIHRALDLVACRMQDIPPEDPAVYDMICAADTVGVFQIESRAQMAMLPRLRPRHFYDLVIEVALVRPGPIQGDMVHPYLRRRHGKEAIEPMRPEIAAVLGRTCGVPIFQEQVMQLAVVAAGFTPGEADQLRRAMAAWRRKGGLEPFEQKLIEGMRRSGHDDAFAQRICAQIRGFGEYGFPESHAASFALLVYVSAWLKRHHPAAFLCALLNSQPMGFYSPSQLVQDARRHGVEVRPAAVEASAWEALLEASGPATAAGSAAVRLGLSSIIGLAQTAAERLLEVRQQRPFASIADLATRARLARRDLDLLAAAGALASLAGHRRQAAWAAAGVVIQLDLLSDTPPPEAIATVIEEAVPSEAETLIADYTSTGLTLGRHPLALLRPRLSAQRFVSASELRTAADRQLLRAAGMVTCRQRPGTASGIVFVTLEDETGLANIVVHSRLVERQRRELLGARLLGVLGQVQREGEVVHLIAKRLVDLSSLLGRLPTTSRNFH</sequence>
<dbReference type="InterPro" id="IPR016195">
    <property type="entry name" value="Pol/histidinol_Pase-like"/>
</dbReference>
<dbReference type="InterPro" id="IPR029460">
    <property type="entry name" value="DNAPol_HHH"/>
</dbReference>
<proteinExistence type="inferred from homology"/>
<dbReference type="Pfam" id="PF07733">
    <property type="entry name" value="DNA_pol3_alpha"/>
    <property type="match status" value="1"/>
</dbReference>
<keyword evidence="6 9" id="KW-0239">DNA-directed DNA polymerase</keyword>
<dbReference type="Pfam" id="PF14579">
    <property type="entry name" value="HHH_6"/>
    <property type="match status" value="1"/>
</dbReference>
<dbReference type="AlphaFoldDB" id="A0A935TAK4"/>
<keyword evidence="5 9" id="KW-0227">DNA damage</keyword>
<dbReference type="CDD" id="cd04485">
    <property type="entry name" value="DnaE_OBF"/>
    <property type="match status" value="1"/>
</dbReference>
<dbReference type="NCBIfam" id="NF004225">
    <property type="entry name" value="PRK05672.1"/>
    <property type="match status" value="1"/>
</dbReference>
<evidence type="ECO:0000256" key="3">
    <source>
        <dbReference type="ARBA" id="ARBA00022695"/>
    </source>
</evidence>
<dbReference type="PANTHER" id="PTHR32294">
    <property type="entry name" value="DNA POLYMERASE III SUBUNIT ALPHA"/>
    <property type="match status" value="1"/>
</dbReference>
<dbReference type="GO" id="GO:0008408">
    <property type="term" value="F:3'-5' exonuclease activity"/>
    <property type="evidence" value="ECO:0007669"/>
    <property type="project" value="InterPro"/>
</dbReference>
<dbReference type="Pfam" id="PF17657">
    <property type="entry name" value="DNA_pol3_finger"/>
    <property type="match status" value="1"/>
</dbReference>
<reference evidence="11 12" key="1">
    <citation type="submission" date="2020-10" db="EMBL/GenBank/DDBJ databases">
        <title>Connecting structure to function with the recovery of over 1000 high-quality activated sludge metagenome-assembled genomes encoding full-length rRNA genes using long-read sequencing.</title>
        <authorList>
            <person name="Singleton C.M."/>
            <person name="Petriglieri F."/>
            <person name="Kristensen J.M."/>
            <person name="Kirkegaard R.H."/>
            <person name="Michaelsen T.Y."/>
            <person name="Andersen M.H."/>
            <person name="Karst S.M."/>
            <person name="Dueholm M.S."/>
            <person name="Nielsen P.H."/>
            <person name="Albertsen M."/>
        </authorList>
    </citation>
    <scope>NUCLEOTIDE SEQUENCE [LARGE SCALE GENOMIC DNA]</scope>
    <source>
        <strain evidence="11">Fred_18-Q3-R57-64_BAT3C.720</strain>
    </source>
</reference>
<dbReference type="InterPro" id="IPR004013">
    <property type="entry name" value="PHP_dom"/>
</dbReference>